<accession>A0A2J6WNZ5</accession>
<dbReference type="Pfam" id="PF00579">
    <property type="entry name" value="tRNA-synt_1b"/>
    <property type="match status" value="1"/>
</dbReference>
<comment type="similarity">
    <text evidence="1 10">Belongs to the class-I aminoacyl-tRNA synthetase family.</text>
</comment>
<keyword evidence="4 10" id="KW-0547">Nucleotide-binding</keyword>
<dbReference type="InterPro" id="IPR002305">
    <property type="entry name" value="aa-tRNA-synth_Ic"/>
</dbReference>
<dbReference type="EMBL" id="PNIN01000027">
    <property type="protein sequence ID" value="PMP72124.1"/>
    <property type="molecule type" value="Genomic_DNA"/>
</dbReference>
<evidence type="ECO:0000313" key="12">
    <source>
        <dbReference type="Proteomes" id="UP000242881"/>
    </source>
</evidence>
<dbReference type="PRINTS" id="PR01039">
    <property type="entry name" value="TRNASYNTHTRP"/>
</dbReference>
<evidence type="ECO:0000256" key="7">
    <source>
        <dbReference type="ARBA" id="ARBA00023146"/>
    </source>
</evidence>
<evidence type="ECO:0000256" key="3">
    <source>
        <dbReference type="ARBA" id="ARBA00022598"/>
    </source>
</evidence>
<dbReference type="PANTHER" id="PTHR43766">
    <property type="entry name" value="TRYPTOPHAN--TRNA LIGASE, MITOCHONDRIAL"/>
    <property type="match status" value="1"/>
</dbReference>
<comment type="catalytic activity">
    <reaction evidence="8">
        <text>tRNA(Trp) + L-tryptophan + ATP = L-tryptophyl-tRNA(Trp) + AMP + diphosphate + H(+)</text>
        <dbReference type="Rhea" id="RHEA:24080"/>
        <dbReference type="Rhea" id="RHEA-COMP:9671"/>
        <dbReference type="Rhea" id="RHEA-COMP:9705"/>
        <dbReference type="ChEBI" id="CHEBI:15378"/>
        <dbReference type="ChEBI" id="CHEBI:30616"/>
        <dbReference type="ChEBI" id="CHEBI:33019"/>
        <dbReference type="ChEBI" id="CHEBI:57912"/>
        <dbReference type="ChEBI" id="CHEBI:78442"/>
        <dbReference type="ChEBI" id="CHEBI:78535"/>
        <dbReference type="ChEBI" id="CHEBI:456215"/>
        <dbReference type="EC" id="6.1.1.2"/>
    </reaction>
</comment>
<evidence type="ECO:0000256" key="9">
    <source>
        <dbReference type="NCBIfam" id="TIGR00233"/>
    </source>
</evidence>
<dbReference type="EC" id="6.1.1.2" evidence="2 9"/>
<dbReference type="CDD" id="cd00806">
    <property type="entry name" value="TrpRS_core"/>
    <property type="match status" value="1"/>
</dbReference>
<evidence type="ECO:0000313" key="11">
    <source>
        <dbReference type="EMBL" id="PMP72124.1"/>
    </source>
</evidence>
<dbReference type="Gene3D" id="3.40.50.620">
    <property type="entry name" value="HUPs"/>
    <property type="match status" value="1"/>
</dbReference>
<dbReference type="Proteomes" id="UP000242881">
    <property type="component" value="Unassembled WGS sequence"/>
</dbReference>
<keyword evidence="5 10" id="KW-0067">ATP-binding</keyword>
<dbReference type="GO" id="GO:0006436">
    <property type="term" value="P:tryptophanyl-tRNA aminoacylation"/>
    <property type="evidence" value="ECO:0007669"/>
    <property type="project" value="UniProtKB-UniRule"/>
</dbReference>
<dbReference type="FunFam" id="1.10.240.10:FF:000005">
    <property type="entry name" value="Tryptophan--tRNA ligase"/>
    <property type="match status" value="1"/>
</dbReference>
<evidence type="ECO:0000256" key="10">
    <source>
        <dbReference type="RuleBase" id="RU363036"/>
    </source>
</evidence>
<dbReference type="InterPro" id="IPR001412">
    <property type="entry name" value="aa-tRNA-synth_I_CS"/>
</dbReference>
<evidence type="ECO:0000256" key="1">
    <source>
        <dbReference type="ARBA" id="ARBA00005594"/>
    </source>
</evidence>
<dbReference type="GO" id="GO:0005524">
    <property type="term" value="F:ATP binding"/>
    <property type="evidence" value="ECO:0007669"/>
    <property type="project" value="UniProtKB-KW"/>
</dbReference>
<organism evidence="11 12">
    <name type="scientific">Calditerrivibrio nitroreducens</name>
    <dbReference type="NCBI Taxonomy" id="477976"/>
    <lineage>
        <taxon>Bacteria</taxon>
        <taxon>Pseudomonadati</taxon>
        <taxon>Deferribacterota</taxon>
        <taxon>Deferribacteres</taxon>
        <taxon>Deferribacterales</taxon>
        <taxon>Calditerrivibrionaceae</taxon>
    </lineage>
</organism>
<sequence>MEKVLSGMRPTGRLHIGHYFGALKNWVKLQDSYDCYYFIADWHALTTNFENPENIKELRREMLLDWLSVGIDINRSTLFIQSKNIYHAELFLLLSMITPVGWLERCPTYKELKSEITDRDLSCLGFLGYPVLQTADIIMYSAKYVPVGVDQLPHIEISREIVRRFHHLYGCNIFVEPEGLLTDVPKLLGLDGRKMSKSYGNAIMLTDDLKTVESNILKMVTDTNRKRRSDPGDPSVCPVFDYHKVFSLESERDEIVDGCKGARIGCIDCKRILIKHIIEFLEPIQLKRKQLEKEIDDIDQYLKNTQEKACIVASKMMEKVREVLKI</sequence>
<evidence type="ECO:0000256" key="5">
    <source>
        <dbReference type="ARBA" id="ARBA00022840"/>
    </source>
</evidence>
<dbReference type="Gene3D" id="1.10.240.10">
    <property type="entry name" value="Tyrosyl-Transfer RNA Synthetase"/>
    <property type="match status" value="1"/>
</dbReference>
<proteinExistence type="inferred from homology"/>
<reference evidence="11 12" key="1">
    <citation type="submission" date="2018-01" db="EMBL/GenBank/DDBJ databases">
        <title>Metagenomic assembled genomes from two thermal pools in the Uzon Caldera, Kamchatka, Russia.</title>
        <authorList>
            <person name="Wilkins L."/>
            <person name="Ettinger C."/>
        </authorList>
    </citation>
    <scope>NUCLEOTIDE SEQUENCE [LARGE SCALE GENOMIC DNA]</scope>
    <source>
        <strain evidence="11">ZAV-05</strain>
    </source>
</reference>
<dbReference type="PANTHER" id="PTHR43766:SF1">
    <property type="entry name" value="TRYPTOPHAN--TRNA LIGASE, MITOCHONDRIAL"/>
    <property type="match status" value="1"/>
</dbReference>
<evidence type="ECO:0000256" key="6">
    <source>
        <dbReference type="ARBA" id="ARBA00022917"/>
    </source>
</evidence>
<dbReference type="PROSITE" id="PS00178">
    <property type="entry name" value="AA_TRNA_LIGASE_I"/>
    <property type="match status" value="1"/>
</dbReference>
<dbReference type="InterPro" id="IPR014729">
    <property type="entry name" value="Rossmann-like_a/b/a_fold"/>
</dbReference>
<dbReference type="InterPro" id="IPR002306">
    <property type="entry name" value="Trp-tRNA-ligase"/>
</dbReference>
<name>A0A2J6WNZ5_9BACT</name>
<keyword evidence="3 10" id="KW-0436">Ligase</keyword>
<dbReference type="InterPro" id="IPR050203">
    <property type="entry name" value="Trp-tRNA_synthetase"/>
</dbReference>
<dbReference type="RefSeq" id="WP_424605782.1">
    <property type="nucleotide sequence ID" value="NZ_JBNAVA010000007.1"/>
</dbReference>
<dbReference type="AlphaFoldDB" id="A0A2J6WNZ5"/>
<evidence type="ECO:0000256" key="4">
    <source>
        <dbReference type="ARBA" id="ARBA00022741"/>
    </source>
</evidence>
<evidence type="ECO:0000256" key="8">
    <source>
        <dbReference type="ARBA" id="ARBA00049929"/>
    </source>
</evidence>
<gene>
    <name evidence="11" type="primary">trpS</name>
    <name evidence="11" type="ORF">C0187_02415</name>
</gene>
<dbReference type="SUPFAM" id="SSF52374">
    <property type="entry name" value="Nucleotidylyl transferase"/>
    <property type="match status" value="1"/>
</dbReference>
<protein>
    <recommendedName>
        <fullName evidence="2 9">Tryptophan--tRNA ligase</fullName>
        <ecNumber evidence="2 9">6.1.1.2</ecNumber>
    </recommendedName>
</protein>
<comment type="caution">
    <text evidence="11">The sequence shown here is derived from an EMBL/GenBank/DDBJ whole genome shotgun (WGS) entry which is preliminary data.</text>
</comment>
<dbReference type="GO" id="GO:0004830">
    <property type="term" value="F:tryptophan-tRNA ligase activity"/>
    <property type="evidence" value="ECO:0007669"/>
    <property type="project" value="UniProtKB-UniRule"/>
</dbReference>
<evidence type="ECO:0000256" key="2">
    <source>
        <dbReference type="ARBA" id="ARBA00013161"/>
    </source>
</evidence>
<keyword evidence="7 10" id="KW-0030">Aminoacyl-tRNA synthetase</keyword>
<dbReference type="NCBIfam" id="TIGR00233">
    <property type="entry name" value="trpS"/>
    <property type="match status" value="1"/>
</dbReference>
<dbReference type="GO" id="GO:0005829">
    <property type="term" value="C:cytosol"/>
    <property type="evidence" value="ECO:0007669"/>
    <property type="project" value="TreeGrafter"/>
</dbReference>
<keyword evidence="6 10" id="KW-0648">Protein biosynthesis</keyword>